<keyword evidence="3" id="KW-0805">Transcription regulation</keyword>
<keyword evidence="5" id="KW-0804">Transcription</keyword>
<accession>A0A1S2XQQ9</accession>
<evidence type="ECO:0000256" key="7">
    <source>
        <dbReference type="SAM" id="MobiDB-lite"/>
    </source>
</evidence>
<dbReference type="InterPro" id="IPR001005">
    <property type="entry name" value="SANT/Myb"/>
</dbReference>
<dbReference type="InterPro" id="IPR009057">
    <property type="entry name" value="Homeodomain-like_sf"/>
</dbReference>
<keyword evidence="6" id="KW-0539">Nucleus</keyword>
<protein>
    <submittedName>
        <fullName evidence="11">Transcription factor MYB65-like</fullName>
    </submittedName>
</protein>
<evidence type="ECO:0000313" key="11">
    <source>
        <dbReference type="RefSeq" id="XP_004493026.1"/>
    </source>
</evidence>
<feature type="domain" description="HTH myb-type" evidence="9">
    <location>
        <begin position="71"/>
        <end position="127"/>
    </location>
</feature>
<dbReference type="InterPro" id="IPR017930">
    <property type="entry name" value="Myb_dom"/>
</dbReference>
<feature type="region of interest" description="Disordered" evidence="7">
    <location>
        <begin position="1"/>
        <end position="77"/>
    </location>
</feature>
<feature type="compositionally biased region" description="Basic and acidic residues" evidence="7">
    <location>
        <begin position="1"/>
        <end position="11"/>
    </location>
</feature>
<name>A0A1S2XQQ9_CICAR</name>
<dbReference type="PROSITE" id="PS50090">
    <property type="entry name" value="MYB_LIKE"/>
    <property type="match status" value="2"/>
</dbReference>
<dbReference type="SUPFAM" id="SSF46689">
    <property type="entry name" value="Homeodomain-like"/>
    <property type="match status" value="1"/>
</dbReference>
<dbReference type="OrthoDB" id="2143914at2759"/>
<dbReference type="Pfam" id="PF00249">
    <property type="entry name" value="Myb_DNA-binding"/>
    <property type="match status" value="2"/>
</dbReference>
<dbReference type="PROSITE" id="PS51294">
    <property type="entry name" value="HTH_MYB"/>
    <property type="match status" value="2"/>
</dbReference>
<dbReference type="Proteomes" id="UP000087171">
    <property type="component" value="Chromosome Ca3"/>
</dbReference>
<dbReference type="FunFam" id="1.10.10.60:FF:000001">
    <property type="entry name" value="MYB-related transcription factor"/>
    <property type="match status" value="1"/>
</dbReference>
<keyword evidence="10" id="KW-1185">Reference proteome</keyword>
<evidence type="ECO:0000259" key="8">
    <source>
        <dbReference type="PROSITE" id="PS50090"/>
    </source>
</evidence>
<dbReference type="GeneID" id="101510675"/>
<reference evidence="10" key="1">
    <citation type="journal article" date="2013" name="Nat. Biotechnol.">
        <title>Draft genome sequence of chickpea (Cicer arietinum) provides a resource for trait improvement.</title>
        <authorList>
            <person name="Varshney R.K."/>
            <person name="Song C."/>
            <person name="Saxena R.K."/>
            <person name="Azam S."/>
            <person name="Yu S."/>
            <person name="Sharpe A.G."/>
            <person name="Cannon S."/>
            <person name="Baek J."/>
            <person name="Rosen B.D."/>
            <person name="Tar'an B."/>
            <person name="Millan T."/>
            <person name="Zhang X."/>
            <person name="Ramsay L.D."/>
            <person name="Iwata A."/>
            <person name="Wang Y."/>
            <person name="Nelson W."/>
            <person name="Farmer A.D."/>
            <person name="Gaur P.M."/>
            <person name="Soderlund C."/>
            <person name="Penmetsa R.V."/>
            <person name="Xu C."/>
            <person name="Bharti A.K."/>
            <person name="He W."/>
            <person name="Winter P."/>
            <person name="Zhao S."/>
            <person name="Hane J.K."/>
            <person name="Carrasquilla-Garcia N."/>
            <person name="Condie J.A."/>
            <person name="Upadhyaya H.D."/>
            <person name="Luo M.C."/>
            <person name="Thudi M."/>
            <person name="Gowda C.L."/>
            <person name="Singh N.P."/>
            <person name="Lichtenzveig J."/>
            <person name="Gali K.K."/>
            <person name="Rubio J."/>
            <person name="Nadarajan N."/>
            <person name="Dolezel J."/>
            <person name="Bansal K.C."/>
            <person name="Xu X."/>
            <person name="Edwards D."/>
            <person name="Zhang G."/>
            <person name="Kahl G."/>
            <person name="Gil J."/>
            <person name="Singh K.B."/>
            <person name="Datta S.K."/>
            <person name="Jackson S.A."/>
            <person name="Wang J."/>
            <person name="Cook D.R."/>
        </authorList>
    </citation>
    <scope>NUCLEOTIDE SEQUENCE [LARGE SCALE GENOMIC DNA]</scope>
    <source>
        <strain evidence="10">cv. CDC Frontier</strain>
    </source>
</reference>
<dbReference type="PANTHER" id="PTHR47995:SF18">
    <property type="entry name" value="TRANSCRIPTION FACTOR MYB65"/>
    <property type="match status" value="1"/>
</dbReference>
<evidence type="ECO:0000313" key="10">
    <source>
        <dbReference type="Proteomes" id="UP000087171"/>
    </source>
</evidence>
<feature type="domain" description="Myb-like" evidence="8">
    <location>
        <begin position="124"/>
        <end position="174"/>
    </location>
</feature>
<keyword evidence="2" id="KW-0677">Repeat</keyword>
<keyword evidence="4" id="KW-0238">DNA-binding</keyword>
<comment type="subcellular location">
    <subcellularLocation>
        <location evidence="1">Nucleus</location>
    </subcellularLocation>
</comment>
<evidence type="ECO:0000259" key="9">
    <source>
        <dbReference type="PROSITE" id="PS51294"/>
    </source>
</evidence>
<organism evidence="10 11">
    <name type="scientific">Cicer arietinum</name>
    <name type="common">Chickpea</name>
    <name type="synonym">Garbanzo</name>
    <dbReference type="NCBI Taxonomy" id="3827"/>
    <lineage>
        <taxon>Eukaryota</taxon>
        <taxon>Viridiplantae</taxon>
        <taxon>Streptophyta</taxon>
        <taxon>Embryophyta</taxon>
        <taxon>Tracheophyta</taxon>
        <taxon>Spermatophyta</taxon>
        <taxon>Magnoliopsida</taxon>
        <taxon>eudicotyledons</taxon>
        <taxon>Gunneridae</taxon>
        <taxon>Pentapetalae</taxon>
        <taxon>rosids</taxon>
        <taxon>fabids</taxon>
        <taxon>Fabales</taxon>
        <taxon>Fabaceae</taxon>
        <taxon>Papilionoideae</taxon>
        <taxon>50 kb inversion clade</taxon>
        <taxon>NPAAA clade</taxon>
        <taxon>Hologalegina</taxon>
        <taxon>IRL clade</taxon>
        <taxon>Cicereae</taxon>
        <taxon>Cicer</taxon>
    </lineage>
</organism>
<gene>
    <name evidence="11" type="primary">LOC101510675</name>
</gene>
<dbReference type="GO" id="GO:0005634">
    <property type="term" value="C:nucleus"/>
    <property type="evidence" value="ECO:0007669"/>
    <property type="project" value="UniProtKB-SubCell"/>
</dbReference>
<dbReference type="AlphaFoldDB" id="A0A1S2XQQ9"/>
<dbReference type="PaxDb" id="3827-XP_004493026.1"/>
<dbReference type="KEGG" id="cam:101510675"/>
<dbReference type="Gene3D" id="1.10.10.60">
    <property type="entry name" value="Homeodomain-like"/>
    <property type="match status" value="2"/>
</dbReference>
<evidence type="ECO:0000256" key="3">
    <source>
        <dbReference type="ARBA" id="ARBA00023015"/>
    </source>
</evidence>
<sequence>MSSISKKDEGGKIVQPSRSLESPEDDNCKTVKLKRSRPFSPEVTVNGGSQPSVSAEEADNDNRDNIEGGGDGNLKKGSWTPAEDAILVEYVQKYGEGNWSAVQKIFGLARCGKSCRLRWTNHLRPDLRKDAFTAEEEKLLIEQHYLLRNKWSRIALSLPGRTDNEIKNYWHTRVKRMKKAGLPIYPEEIVQRANNMNQDHLNDDVVANQNDDDSQRENFEIPDVVFKSFKLCPDAIVLPPQLNMQGSGLVDQNIDSIYNILFVPPSKRARLEDTTFNRPDNYTSNAAAIPVFDKCENYCMLSPSPSDSILDNSDQFHEDDDNLTVDNHEHDDNLTFDHHALNNISSSEPIYDGCMRNELPSFQNLETQQCSLDMPASRFPLHESVDASIQFPPIEDSNQSILYPDNRGPLNTTSSFHNHSNGTNLQEGMERTALNEAFKSSTYNAYEESSAQFMSSDYNNNHISMFSMAESYSYPLETPDGYGGINQNAQFIDNSFINGDLDQLNLTHQDALPDFNSHYIIQNAQLIDNSFMHGDLNQLNFTAHSSMVGSLNQIDLAHHLSNFNAPGINQNTFNQFTDGYLNQDLTQADDFSWCRYISEPNTEYI</sequence>
<evidence type="ECO:0000256" key="2">
    <source>
        <dbReference type="ARBA" id="ARBA00022737"/>
    </source>
</evidence>
<dbReference type="GO" id="GO:0003677">
    <property type="term" value="F:DNA binding"/>
    <property type="evidence" value="ECO:0007669"/>
    <property type="project" value="UniProtKB-KW"/>
</dbReference>
<evidence type="ECO:0000256" key="1">
    <source>
        <dbReference type="ARBA" id="ARBA00004123"/>
    </source>
</evidence>
<evidence type="ECO:0000256" key="5">
    <source>
        <dbReference type="ARBA" id="ARBA00023163"/>
    </source>
</evidence>
<dbReference type="SMART" id="SM00717">
    <property type="entry name" value="SANT"/>
    <property type="match status" value="2"/>
</dbReference>
<feature type="domain" description="Myb-like" evidence="8">
    <location>
        <begin position="71"/>
        <end position="123"/>
    </location>
</feature>
<dbReference type="PANTHER" id="PTHR47995">
    <property type="entry name" value="TRANSCRIPTION FACTOR MYB33-RELATED"/>
    <property type="match status" value="1"/>
</dbReference>
<dbReference type="CDD" id="cd00167">
    <property type="entry name" value="SANT"/>
    <property type="match status" value="2"/>
</dbReference>
<dbReference type="eggNOG" id="KOG0048">
    <property type="taxonomic scope" value="Eukaryota"/>
</dbReference>
<dbReference type="RefSeq" id="XP_004493026.1">
    <property type="nucleotide sequence ID" value="XM_004492969.3"/>
</dbReference>
<evidence type="ECO:0000256" key="6">
    <source>
        <dbReference type="ARBA" id="ARBA00023242"/>
    </source>
</evidence>
<evidence type="ECO:0000256" key="4">
    <source>
        <dbReference type="ARBA" id="ARBA00023125"/>
    </source>
</evidence>
<feature type="domain" description="HTH myb-type" evidence="9">
    <location>
        <begin position="128"/>
        <end position="178"/>
    </location>
</feature>
<proteinExistence type="predicted"/>
<reference evidence="11" key="2">
    <citation type="submission" date="2025-08" db="UniProtKB">
        <authorList>
            <consortium name="RefSeq"/>
        </authorList>
    </citation>
    <scope>IDENTIFICATION</scope>
    <source>
        <tissue evidence="11">Etiolated seedlings</tissue>
    </source>
</reference>